<reference evidence="2" key="1">
    <citation type="submission" date="2015-07" db="EMBL/GenBank/DDBJ databases">
        <title>Draft Genome Sequences of Anaerolinea thermolimosa IMO-1, Bellilinea caldifistulae GOMI-1, Leptolinea tardivitalis YMTK-2, Levilinea saccharolytica KIBI-1,Longilinea arvoryzae KOME-1, Previously Described as Members of the Anaerolineaceae (Chloroflexi).</title>
        <authorList>
            <person name="Sekiguchi Y."/>
            <person name="Ohashi A."/>
            <person name="Matsuura N."/>
            <person name="Tourlousse M.D."/>
        </authorList>
    </citation>
    <scope>NUCLEOTIDE SEQUENCE [LARGE SCALE GENOMIC DNA]</scope>
    <source>
        <strain evidence="2">KOME-1</strain>
    </source>
</reference>
<dbReference type="AlphaFoldDB" id="A0A0K8MXI8"/>
<dbReference type="RefSeq" id="WP_083522768.1">
    <property type="nucleotide sequence ID" value="NZ_DF967973.1"/>
</dbReference>
<keyword evidence="3" id="KW-1185">Reference proteome</keyword>
<dbReference type="OrthoDB" id="7863791at2"/>
<dbReference type="EMBL" id="DF967973">
    <property type="protein sequence ID" value="GAP15920.1"/>
    <property type="molecule type" value="Genomic_DNA"/>
</dbReference>
<organism evidence="2">
    <name type="scientific">Longilinea arvoryzae</name>
    <dbReference type="NCBI Taxonomy" id="360412"/>
    <lineage>
        <taxon>Bacteria</taxon>
        <taxon>Bacillati</taxon>
        <taxon>Chloroflexota</taxon>
        <taxon>Anaerolineae</taxon>
        <taxon>Anaerolineales</taxon>
        <taxon>Anaerolineaceae</taxon>
        <taxon>Longilinea</taxon>
    </lineage>
</organism>
<dbReference type="PROSITE" id="PS51257">
    <property type="entry name" value="PROKAR_LIPOPROTEIN"/>
    <property type="match status" value="1"/>
</dbReference>
<evidence type="ECO:0000313" key="2">
    <source>
        <dbReference type="EMBL" id="GAP15920.1"/>
    </source>
</evidence>
<proteinExistence type="predicted"/>
<accession>A0A0K8MXI8</accession>
<protein>
    <submittedName>
        <fullName evidence="2">Uncharacterized protein</fullName>
    </submittedName>
</protein>
<dbReference type="STRING" id="360412.LARV_03715"/>
<sequence>MLKKFRIALLLGWILGLSACAGQPTLAPIVTQTPLPEIASPTPTQSPIIVTPTGAPSSAVTPTENVAPTLETSGAGLPDISAANYLDDRSTPAAVMLSFFNAINKHEYLRAYSYYTNFTDLGTLDQFTAGYETTQSVAVVIGEISGEGAAGSLYYTVPMVLNVTNTANAAQKYAACYVVRLPQPGNYGEPPITPMHIERGTAKSIAAGTADADALASACPEPDYPTGPGAAPAQLESLTDLSSQNYIDNRSDPVAVLSSLFNAVNRKEYVRAYSYWQTPPKDYAAFAAGYANTETVKLQFGTATPDAGAGQIYYALPVAMKATLTDGKSQTFVACYTLHLAQPGIQGTLPFAPLGIKSATVKQVDNSTDVTPLLATACQ</sequence>
<gene>
    <name evidence="2" type="ORF">LARV_03715</name>
</gene>
<name>A0A0K8MXI8_9CHLR</name>
<evidence type="ECO:0000313" key="3">
    <source>
        <dbReference type="Proteomes" id="UP000055060"/>
    </source>
</evidence>
<dbReference type="Proteomes" id="UP000055060">
    <property type="component" value="Unassembled WGS sequence"/>
</dbReference>
<evidence type="ECO:0000256" key="1">
    <source>
        <dbReference type="SAM" id="SignalP"/>
    </source>
</evidence>
<feature type="chain" id="PRO_5005512963" evidence="1">
    <location>
        <begin position="22"/>
        <end position="379"/>
    </location>
</feature>
<feature type="signal peptide" evidence="1">
    <location>
        <begin position="1"/>
        <end position="21"/>
    </location>
</feature>
<keyword evidence="1" id="KW-0732">Signal</keyword>